<dbReference type="Pfam" id="PF09619">
    <property type="entry name" value="YscW"/>
    <property type="match status" value="1"/>
</dbReference>
<dbReference type="RefSeq" id="WP_204735369.1">
    <property type="nucleotide sequence ID" value="NZ_JAVDWE010000015.1"/>
</dbReference>
<name>A0ABU1VGU1_9BURK</name>
<comment type="caution">
    <text evidence="3">The sequence shown here is derived from an EMBL/GenBank/DDBJ whole genome shotgun (WGS) entry which is preliminary data.</text>
</comment>
<evidence type="ECO:0000313" key="4">
    <source>
        <dbReference type="Proteomes" id="UP001265550"/>
    </source>
</evidence>
<reference evidence="3 4" key="1">
    <citation type="submission" date="2023-07" db="EMBL/GenBank/DDBJ databases">
        <title>Sorghum-associated microbial communities from plants grown in Nebraska, USA.</title>
        <authorList>
            <person name="Schachtman D."/>
        </authorList>
    </citation>
    <scope>NUCLEOTIDE SEQUENCE [LARGE SCALE GENOMIC DNA]</scope>
    <source>
        <strain evidence="3 4">BE240</strain>
    </source>
</reference>
<evidence type="ECO:0000259" key="2">
    <source>
        <dbReference type="Pfam" id="PF03724"/>
    </source>
</evidence>
<dbReference type="Proteomes" id="UP001265550">
    <property type="component" value="Unassembled WGS sequence"/>
</dbReference>
<keyword evidence="1" id="KW-0732">Signal</keyword>
<evidence type="ECO:0000256" key="1">
    <source>
        <dbReference type="SAM" id="SignalP"/>
    </source>
</evidence>
<dbReference type="InterPro" id="IPR005184">
    <property type="entry name" value="DUF306_Meta_HslJ"/>
</dbReference>
<dbReference type="Pfam" id="PF03724">
    <property type="entry name" value="META"/>
    <property type="match status" value="1"/>
</dbReference>
<dbReference type="InterPro" id="IPR053196">
    <property type="entry name" value="Lipoprotein_YbaY-like"/>
</dbReference>
<keyword evidence="4" id="KW-1185">Reference proteome</keyword>
<proteinExistence type="predicted"/>
<dbReference type="InterPro" id="IPR038670">
    <property type="entry name" value="HslJ-like_sf"/>
</dbReference>
<gene>
    <name evidence="3" type="ORF">J2X09_004459</name>
</gene>
<accession>A0ABU1VGU1</accession>
<dbReference type="InterPro" id="IPR039366">
    <property type="entry name" value="Pilotin"/>
</dbReference>
<dbReference type="PANTHER" id="PTHR38013:SF1">
    <property type="entry name" value="GLYCOPROTEIN_POLYSACCHARIDE METABOLISM"/>
    <property type="match status" value="1"/>
</dbReference>
<protein>
    <submittedName>
        <fullName evidence="3">Lipoprotein</fullName>
    </submittedName>
</protein>
<evidence type="ECO:0000313" key="3">
    <source>
        <dbReference type="EMBL" id="MDR7096702.1"/>
    </source>
</evidence>
<dbReference type="Gene3D" id="2.40.128.270">
    <property type="match status" value="1"/>
</dbReference>
<feature type="chain" id="PRO_5047297340" evidence="1">
    <location>
        <begin position="30"/>
        <end position="268"/>
    </location>
</feature>
<dbReference type="EMBL" id="JAVDWE010000015">
    <property type="protein sequence ID" value="MDR7096702.1"/>
    <property type="molecule type" value="Genomic_DNA"/>
</dbReference>
<feature type="domain" description="DUF306" evidence="2">
    <location>
        <begin position="155"/>
        <end position="260"/>
    </location>
</feature>
<feature type="signal peptide" evidence="1">
    <location>
        <begin position="1"/>
        <end position="29"/>
    </location>
</feature>
<keyword evidence="3" id="KW-0449">Lipoprotein</keyword>
<dbReference type="InterPro" id="IPR006311">
    <property type="entry name" value="TAT_signal"/>
</dbReference>
<sequence length="268" mass="28763">MNISNTPHSLTRRPVLGALAAGLLLAACATQPPMPPSHIVTGTARFDGQVALPPNAVLDVSVADVSRADARAVTLAQFAGPASGAQPLRFSLPVEKRLVEERGSYSVRAEIVVDGKTLYVTDSAYLVLGHSGKTHADVLLRPVDTRAQPPAPVIENLRWSLVALDGQPLPPQEPAKTPYFVLNPDGHRVTGSGGCNELIGTYALNGQALQMLRGPRRELQVCANDMERERAFMFALATTEQWAMEGTRLRLLDRLGTQVALLEARPAP</sequence>
<organism evidence="3 4">
    <name type="scientific">Hydrogenophaga laconesensis</name>
    <dbReference type="NCBI Taxonomy" id="1805971"/>
    <lineage>
        <taxon>Bacteria</taxon>
        <taxon>Pseudomonadati</taxon>
        <taxon>Pseudomonadota</taxon>
        <taxon>Betaproteobacteria</taxon>
        <taxon>Burkholderiales</taxon>
        <taxon>Comamonadaceae</taxon>
        <taxon>Hydrogenophaga</taxon>
    </lineage>
</organism>
<dbReference type="PROSITE" id="PS51318">
    <property type="entry name" value="TAT"/>
    <property type="match status" value="1"/>
</dbReference>
<dbReference type="PANTHER" id="PTHR38013">
    <property type="entry name" value="GLYCOPROTEIN/POLYSACCHARIDE METABOLISM"/>
    <property type="match status" value="1"/>
</dbReference>